<keyword evidence="4" id="KW-0479">Metal-binding</keyword>
<dbReference type="InterPro" id="IPR020848">
    <property type="entry name" value="AP_endonuclease_F1_CS"/>
</dbReference>
<dbReference type="NCBIfam" id="TIGR00633">
    <property type="entry name" value="xth"/>
    <property type="match status" value="1"/>
</dbReference>
<dbReference type="PANTHER" id="PTHR22748">
    <property type="entry name" value="AP ENDONUCLEASE"/>
    <property type="match status" value="1"/>
</dbReference>
<comment type="caution">
    <text evidence="8">The sequence shown here is derived from an EMBL/GenBank/DDBJ whole genome shotgun (WGS) entry which is preliminary data.</text>
</comment>
<dbReference type="PROSITE" id="PS51435">
    <property type="entry name" value="AP_NUCLEASE_F1_4"/>
    <property type="match status" value="1"/>
</dbReference>
<evidence type="ECO:0000256" key="4">
    <source>
        <dbReference type="ARBA" id="ARBA00022723"/>
    </source>
</evidence>
<dbReference type="NCBIfam" id="TIGR00195">
    <property type="entry name" value="exoDNase_III"/>
    <property type="match status" value="1"/>
</dbReference>
<evidence type="ECO:0000256" key="5">
    <source>
        <dbReference type="ARBA" id="ARBA00022801"/>
    </source>
</evidence>
<gene>
    <name evidence="8" type="ORF">GCM10009118_26710</name>
</gene>
<dbReference type="InterPro" id="IPR005135">
    <property type="entry name" value="Endo/exonuclease/phosphatase"/>
</dbReference>
<accession>A0ABP3Y736</accession>
<dbReference type="EMBL" id="BAAAFH010000022">
    <property type="protein sequence ID" value="GAA0876261.1"/>
    <property type="molecule type" value="Genomic_DNA"/>
</dbReference>
<comment type="similarity">
    <text evidence="3">Belongs to the DNA repair enzymes AP/ExoA family.</text>
</comment>
<comment type="cofactor">
    <cofactor evidence="2">
        <name>Mg(2+)</name>
        <dbReference type="ChEBI" id="CHEBI:18420"/>
    </cofactor>
</comment>
<protein>
    <submittedName>
        <fullName evidence="8">Exodeoxyribonuclease III</fullName>
    </submittedName>
</protein>
<reference evidence="9" key="1">
    <citation type="journal article" date="2019" name="Int. J. Syst. Evol. Microbiol.">
        <title>The Global Catalogue of Microorganisms (GCM) 10K type strain sequencing project: providing services to taxonomists for standard genome sequencing and annotation.</title>
        <authorList>
            <consortium name="The Broad Institute Genomics Platform"/>
            <consortium name="The Broad Institute Genome Sequencing Center for Infectious Disease"/>
            <person name="Wu L."/>
            <person name="Ma J."/>
        </authorList>
    </citation>
    <scope>NUCLEOTIDE SEQUENCE [LARGE SCALE GENOMIC DNA]</scope>
    <source>
        <strain evidence="9">JCM 16083</strain>
    </source>
</reference>
<dbReference type="PANTHER" id="PTHR22748:SF6">
    <property type="entry name" value="DNA-(APURINIC OR APYRIMIDINIC SITE) ENDONUCLEASE"/>
    <property type="match status" value="1"/>
</dbReference>
<dbReference type="CDD" id="cd09087">
    <property type="entry name" value="Ape1-like_AP-endo"/>
    <property type="match status" value="1"/>
</dbReference>
<keyword evidence="9" id="KW-1185">Reference proteome</keyword>
<evidence type="ECO:0000259" key="7">
    <source>
        <dbReference type="Pfam" id="PF03372"/>
    </source>
</evidence>
<dbReference type="Pfam" id="PF03372">
    <property type="entry name" value="Exo_endo_phos"/>
    <property type="match status" value="1"/>
</dbReference>
<dbReference type="SUPFAM" id="SSF56219">
    <property type="entry name" value="DNase I-like"/>
    <property type="match status" value="1"/>
</dbReference>
<evidence type="ECO:0000313" key="9">
    <source>
        <dbReference type="Proteomes" id="UP001501126"/>
    </source>
</evidence>
<evidence type="ECO:0000256" key="2">
    <source>
        <dbReference type="ARBA" id="ARBA00001946"/>
    </source>
</evidence>
<dbReference type="InterPro" id="IPR036691">
    <property type="entry name" value="Endo/exonu/phosph_ase_sf"/>
</dbReference>
<dbReference type="Gene3D" id="3.60.10.10">
    <property type="entry name" value="Endonuclease/exonuclease/phosphatase"/>
    <property type="match status" value="1"/>
</dbReference>
<sequence length="253" mass="29002">MRIISFNVNGIRAIMNKDFDKSMQDMNPDIICFQETKAQDDQVAEALKQFSDFHLYSNSAERKGYSGTAILTKVQPLAVHTDIGIDEHDKEGRVLTLEFDDFFLTTVYVPNSGSELLRLRYRTTWDMAFLDYLKNLEKTKPVVVCGDFNVAHKAIDLARPKENYNKAAGFMQEEIDGMDAFTSNGLVDTFRHIHGDTIKYTWWSYRGGARQRNVGWRIDYFLVSESFLPRLKDAFIVNEIMGSDHCPVGIEIS</sequence>
<feature type="domain" description="Endonuclease/exonuclease/phosphatase" evidence="7">
    <location>
        <begin position="4"/>
        <end position="245"/>
    </location>
</feature>
<keyword evidence="6" id="KW-0460">Magnesium</keyword>
<comment type="cofactor">
    <cofactor evidence="1">
        <name>Mn(2+)</name>
        <dbReference type="ChEBI" id="CHEBI:29035"/>
    </cofactor>
</comment>
<evidence type="ECO:0000256" key="6">
    <source>
        <dbReference type="ARBA" id="ARBA00022842"/>
    </source>
</evidence>
<dbReference type="Proteomes" id="UP001501126">
    <property type="component" value="Unassembled WGS sequence"/>
</dbReference>
<dbReference type="RefSeq" id="WP_343788723.1">
    <property type="nucleotide sequence ID" value="NZ_BAAAFH010000022.1"/>
</dbReference>
<organism evidence="8 9">
    <name type="scientific">Wandonia haliotis</name>
    <dbReference type="NCBI Taxonomy" id="574963"/>
    <lineage>
        <taxon>Bacteria</taxon>
        <taxon>Pseudomonadati</taxon>
        <taxon>Bacteroidota</taxon>
        <taxon>Flavobacteriia</taxon>
        <taxon>Flavobacteriales</taxon>
        <taxon>Crocinitomicaceae</taxon>
        <taxon>Wandonia</taxon>
    </lineage>
</organism>
<dbReference type="PROSITE" id="PS00727">
    <property type="entry name" value="AP_NUCLEASE_F1_2"/>
    <property type="match status" value="1"/>
</dbReference>
<dbReference type="InterPro" id="IPR004808">
    <property type="entry name" value="AP_endonuc_1"/>
</dbReference>
<dbReference type="PROSITE" id="PS00728">
    <property type="entry name" value="AP_NUCLEASE_F1_3"/>
    <property type="match status" value="1"/>
</dbReference>
<evidence type="ECO:0000256" key="1">
    <source>
        <dbReference type="ARBA" id="ARBA00001936"/>
    </source>
</evidence>
<keyword evidence="5" id="KW-0378">Hydrolase</keyword>
<proteinExistence type="inferred from homology"/>
<name>A0ABP3Y736_9FLAO</name>
<evidence type="ECO:0000313" key="8">
    <source>
        <dbReference type="EMBL" id="GAA0876261.1"/>
    </source>
</evidence>
<evidence type="ECO:0000256" key="3">
    <source>
        <dbReference type="ARBA" id="ARBA00007092"/>
    </source>
</evidence>